<sequence length="1064" mass="103122">MNGVAHPGVAGRGAGRGPRRSALTCPAASAGLLLFGVLLAAAYWAGLGPAQEPGGGGGSGGAHVARRWVPQVAQRGGVDDPGLAGSSSSGAGAAGGGGGDGGGGGSYVAGVAAGAAAAAAAASSSIATALAELLKARPQPLPSPPPPPPPPPPAVANQAAPVAVMAKPPPPATASKATAATGAKQERLGSLSVRYLIPSAHAAASHHSLTHPPAASPAPSRPTSPLPPKPPPTPTAPKLLPPSAAAKPPTPSPKAAAADPSGPTPQAAQAAPQPPHLPPPQTPPPTPTPAPSQPPPSAAPKPRPPTPPLPPAAAAAASVASSPTPQPTSTTPTTPSPALPPDTTHLLVEQALRLQPRMAAAARLVGSTAVPPPPEPIPKHLLTSRCAALPAGGPAAAPGYHLVVLGSPRAQQGRYLASTLLGAALADARPTSLTLLWAEHAPPPPTAAEEASGAAGSASAGAGPGPRAGAGGAAAPAAGPAESVPTAAAGAAAGASGGARAEPASGAGRGPGAGAGTAVAGSTSGGVGATGGKTMAEQPAVAASRGPDAAAGQGPGPAGPSFWDDPGVEAVPLQALSLPSPKIKARRSLSGRRRRALQAPASAPPANASAGSSPGATQQAGAGVEPAAAAVMAPSPVPAPAAAAAASSQTTPPPPKAVVVKSVPAPAGPSAGPKPGPAVPRGSSFSLLENLRLYERGPGGPTPGPRRDRERPRAGPGGAQAAGAGAGAGGRPVGALPPIRVRYLPQEVRVGDVLANYYQVFHVPDQVAEEEGNEALRELPLLVIEADVLLAPHFAQRMACLLRMLRALPAAVNSSAPPSAPSGPSGPDYAVSLYNPGMVPQPVGEVMAKFPAAFLRGPSGAHTGPQGAKDEGGRPGQGPAAPSVRASVSAGAGPGAEGAEGRLTLVPERWSWGSQGLLYSPGVRRSLMAHYREVMAGCAGQDGLQDIELVRHLQRRGCAGIPPLPPPAGAPTASGPACEPARVHGPRAVALGVAGPGAERDPGARNETGGDPNRRCYLLTLAPALVQHVGASSALFGAVSQRFHVATSFGTAVAVPGLDGEGAW</sequence>
<feature type="compositionally biased region" description="Low complexity" evidence="1">
    <location>
        <begin position="597"/>
        <end position="623"/>
    </location>
</feature>
<feature type="region of interest" description="Disordered" evidence="1">
    <location>
        <begin position="439"/>
        <end position="481"/>
    </location>
</feature>
<evidence type="ECO:0000256" key="2">
    <source>
        <dbReference type="SAM" id="Phobius"/>
    </source>
</evidence>
<feature type="region of interest" description="Disordered" evidence="1">
    <location>
        <begin position="75"/>
        <end position="100"/>
    </location>
</feature>
<feature type="compositionally biased region" description="Pro residues" evidence="1">
    <location>
        <begin position="139"/>
        <end position="154"/>
    </location>
</feature>
<feature type="compositionally biased region" description="Low complexity" evidence="1">
    <location>
        <begin position="657"/>
        <end position="671"/>
    </location>
</feature>
<evidence type="ECO:0000256" key="1">
    <source>
        <dbReference type="SAM" id="MobiDB-lite"/>
    </source>
</evidence>
<feature type="region of interest" description="Disordered" evidence="1">
    <location>
        <begin position="203"/>
        <end position="342"/>
    </location>
</feature>
<evidence type="ECO:0000313" key="3">
    <source>
        <dbReference type="EMBL" id="KAG2485819.1"/>
    </source>
</evidence>
<reference evidence="3" key="1">
    <citation type="journal article" date="2020" name="bioRxiv">
        <title>Comparative genomics of Chlamydomonas.</title>
        <authorList>
            <person name="Craig R.J."/>
            <person name="Hasan A.R."/>
            <person name="Ness R.W."/>
            <person name="Keightley P.D."/>
        </authorList>
    </citation>
    <scope>NUCLEOTIDE SEQUENCE</scope>
    <source>
        <strain evidence="3">CCAP 11/70</strain>
    </source>
</reference>
<feature type="compositionally biased region" description="Pro residues" evidence="1">
    <location>
        <begin position="272"/>
        <end position="311"/>
    </location>
</feature>
<feature type="compositionally biased region" description="Gly residues" evidence="1">
    <location>
        <begin position="715"/>
        <end position="731"/>
    </location>
</feature>
<feature type="compositionally biased region" description="Low complexity" evidence="1">
    <location>
        <begin position="155"/>
        <end position="166"/>
    </location>
</feature>
<feature type="compositionally biased region" description="Low complexity" evidence="1">
    <location>
        <begin position="496"/>
        <end position="506"/>
    </location>
</feature>
<feature type="region of interest" description="Disordered" evidence="1">
    <location>
        <begin position="137"/>
        <end position="186"/>
    </location>
</feature>
<feature type="region of interest" description="Disordered" evidence="1">
    <location>
        <begin position="496"/>
        <end position="567"/>
    </location>
</feature>
<feature type="region of interest" description="Disordered" evidence="1">
    <location>
        <begin position="642"/>
        <end position="731"/>
    </location>
</feature>
<name>A0A835XLR0_9CHLO</name>
<protein>
    <submittedName>
        <fullName evidence="3">Uncharacterized protein</fullName>
    </submittedName>
</protein>
<keyword evidence="2" id="KW-0472">Membrane</keyword>
<comment type="caution">
    <text evidence="3">The sequence shown here is derived from an EMBL/GenBank/DDBJ whole genome shotgun (WGS) entry which is preliminary data.</text>
</comment>
<feature type="region of interest" description="Disordered" evidence="1">
    <location>
        <begin position="857"/>
        <end position="899"/>
    </location>
</feature>
<evidence type="ECO:0000313" key="4">
    <source>
        <dbReference type="Proteomes" id="UP000612055"/>
    </source>
</evidence>
<keyword evidence="4" id="KW-1185">Reference proteome</keyword>
<dbReference type="EMBL" id="JAEHOE010000122">
    <property type="protein sequence ID" value="KAG2485819.1"/>
    <property type="molecule type" value="Genomic_DNA"/>
</dbReference>
<proteinExistence type="predicted"/>
<gene>
    <name evidence="3" type="ORF">HYH03_015529</name>
</gene>
<dbReference type="Proteomes" id="UP000612055">
    <property type="component" value="Unassembled WGS sequence"/>
</dbReference>
<keyword evidence="2" id="KW-0812">Transmembrane</keyword>
<feature type="compositionally biased region" description="Low complexity" evidence="1">
    <location>
        <begin position="236"/>
        <end position="271"/>
    </location>
</feature>
<feature type="compositionally biased region" description="Low complexity" evidence="1">
    <location>
        <begin position="878"/>
        <end position="891"/>
    </location>
</feature>
<feature type="region of interest" description="Disordered" evidence="1">
    <location>
        <begin position="1"/>
        <end position="21"/>
    </location>
</feature>
<feature type="compositionally biased region" description="Low complexity" evidence="1">
    <location>
        <begin position="203"/>
        <end position="213"/>
    </location>
</feature>
<dbReference type="AlphaFoldDB" id="A0A835XLR0"/>
<feature type="compositionally biased region" description="Low complexity" evidence="1">
    <location>
        <begin position="173"/>
        <end position="183"/>
    </location>
</feature>
<feature type="region of interest" description="Disordered" evidence="1">
    <location>
        <begin position="582"/>
        <end position="623"/>
    </location>
</feature>
<feature type="compositionally biased region" description="Low complexity" evidence="1">
    <location>
        <begin position="82"/>
        <end position="91"/>
    </location>
</feature>
<feature type="compositionally biased region" description="Pro residues" evidence="1">
    <location>
        <begin position="214"/>
        <end position="235"/>
    </location>
</feature>
<feature type="compositionally biased region" description="Gly residues" evidence="1">
    <location>
        <begin position="462"/>
        <end position="472"/>
    </location>
</feature>
<organism evidence="3 4">
    <name type="scientific">Edaphochlamys debaryana</name>
    <dbReference type="NCBI Taxonomy" id="47281"/>
    <lineage>
        <taxon>Eukaryota</taxon>
        <taxon>Viridiplantae</taxon>
        <taxon>Chlorophyta</taxon>
        <taxon>core chlorophytes</taxon>
        <taxon>Chlorophyceae</taxon>
        <taxon>CS clade</taxon>
        <taxon>Chlamydomonadales</taxon>
        <taxon>Chlamydomonadales incertae sedis</taxon>
        <taxon>Edaphochlamys</taxon>
    </lineage>
</organism>
<feature type="compositionally biased region" description="Basic residues" evidence="1">
    <location>
        <begin position="583"/>
        <end position="596"/>
    </location>
</feature>
<feature type="transmembrane region" description="Helical" evidence="2">
    <location>
        <begin position="21"/>
        <end position="44"/>
    </location>
</feature>
<keyword evidence="2" id="KW-1133">Transmembrane helix</keyword>
<accession>A0A835XLR0</accession>
<feature type="compositionally biased region" description="Low complexity" evidence="1">
    <location>
        <begin position="312"/>
        <end position="333"/>
    </location>
</feature>
<dbReference type="OrthoDB" id="549904at2759"/>
<feature type="compositionally biased region" description="Low complexity" evidence="1">
    <location>
        <begin position="447"/>
        <end position="461"/>
    </location>
</feature>